<protein>
    <submittedName>
        <fullName evidence="1">Uncharacterized protein</fullName>
    </submittedName>
</protein>
<accession>A0AAD7FKW4</accession>
<reference evidence="1" key="1">
    <citation type="submission" date="2023-03" db="EMBL/GenBank/DDBJ databases">
        <title>Massive genome expansion in bonnet fungi (Mycena s.s.) driven by repeated elements and novel gene families across ecological guilds.</title>
        <authorList>
            <consortium name="Lawrence Berkeley National Laboratory"/>
            <person name="Harder C.B."/>
            <person name="Miyauchi S."/>
            <person name="Viragh M."/>
            <person name="Kuo A."/>
            <person name="Thoen E."/>
            <person name="Andreopoulos B."/>
            <person name="Lu D."/>
            <person name="Skrede I."/>
            <person name="Drula E."/>
            <person name="Henrissat B."/>
            <person name="Morin E."/>
            <person name="Kohler A."/>
            <person name="Barry K."/>
            <person name="LaButti K."/>
            <person name="Morin E."/>
            <person name="Salamov A."/>
            <person name="Lipzen A."/>
            <person name="Mereny Z."/>
            <person name="Hegedus B."/>
            <person name="Baldrian P."/>
            <person name="Stursova M."/>
            <person name="Weitz H."/>
            <person name="Taylor A."/>
            <person name="Grigoriev I.V."/>
            <person name="Nagy L.G."/>
            <person name="Martin F."/>
            <person name="Kauserud H."/>
        </authorList>
    </citation>
    <scope>NUCLEOTIDE SEQUENCE</scope>
    <source>
        <strain evidence="1">9284</strain>
    </source>
</reference>
<keyword evidence="2" id="KW-1185">Reference proteome</keyword>
<comment type="caution">
    <text evidence="1">The sequence shown here is derived from an EMBL/GenBank/DDBJ whole genome shotgun (WGS) entry which is preliminary data.</text>
</comment>
<dbReference type="AlphaFoldDB" id="A0AAD7FKW4"/>
<dbReference type="Proteomes" id="UP001221142">
    <property type="component" value="Unassembled WGS sequence"/>
</dbReference>
<evidence type="ECO:0000313" key="2">
    <source>
        <dbReference type="Proteomes" id="UP001221142"/>
    </source>
</evidence>
<gene>
    <name evidence="1" type="ORF">FB45DRAFT_866735</name>
</gene>
<evidence type="ECO:0000313" key="1">
    <source>
        <dbReference type="EMBL" id="KAJ7630191.1"/>
    </source>
</evidence>
<sequence length="235" mass="26171">MDFVPSLTDNFKLLKYNLHLRRYNFQFTGYNFLHEQLQLEIRGIQLHNGISATLVKAQVEMFLVCRWRARERAEQREAVMTLWNGVWGGTDEARSVKFAAHGITGAARVSSAANTRGISLASTSIHTREWVVAVLLVRVRVLVSKNLGTREYLPGYLTTCSSGGTVTKLCNQLSEQSAHSTVTVGQWASDPDLIAVDEFEKQLAEGWTRNKKRKTPATAEASGSARVIVIDDDST</sequence>
<name>A0AAD7FKW4_9AGAR</name>
<proteinExistence type="predicted"/>
<dbReference type="EMBL" id="JARKIF010000009">
    <property type="protein sequence ID" value="KAJ7630191.1"/>
    <property type="molecule type" value="Genomic_DNA"/>
</dbReference>
<organism evidence="1 2">
    <name type="scientific">Roridomyces roridus</name>
    <dbReference type="NCBI Taxonomy" id="1738132"/>
    <lineage>
        <taxon>Eukaryota</taxon>
        <taxon>Fungi</taxon>
        <taxon>Dikarya</taxon>
        <taxon>Basidiomycota</taxon>
        <taxon>Agaricomycotina</taxon>
        <taxon>Agaricomycetes</taxon>
        <taxon>Agaricomycetidae</taxon>
        <taxon>Agaricales</taxon>
        <taxon>Marasmiineae</taxon>
        <taxon>Mycenaceae</taxon>
        <taxon>Roridomyces</taxon>
    </lineage>
</organism>